<keyword evidence="1" id="KW-1185">Reference proteome</keyword>
<evidence type="ECO:0000313" key="2">
    <source>
        <dbReference type="RefSeq" id="XP_008289309.1"/>
    </source>
</evidence>
<dbReference type="AlphaFoldDB" id="A0A9Y4K8Y4"/>
<accession>A0A9Y4K8Y4</accession>
<proteinExistence type="predicted"/>
<evidence type="ECO:0000313" key="1">
    <source>
        <dbReference type="Proteomes" id="UP000694891"/>
    </source>
</evidence>
<dbReference type="GeneID" id="103364080"/>
<name>A0A9Y4K8Y4_9TELE</name>
<organism evidence="1 2">
    <name type="scientific">Stegastes partitus</name>
    <name type="common">bicolor damselfish</name>
    <dbReference type="NCBI Taxonomy" id="144197"/>
    <lineage>
        <taxon>Eukaryota</taxon>
        <taxon>Metazoa</taxon>
        <taxon>Chordata</taxon>
        <taxon>Craniata</taxon>
        <taxon>Vertebrata</taxon>
        <taxon>Euteleostomi</taxon>
        <taxon>Actinopterygii</taxon>
        <taxon>Neopterygii</taxon>
        <taxon>Teleostei</taxon>
        <taxon>Neoteleostei</taxon>
        <taxon>Acanthomorphata</taxon>
        <taxon>Ovalentaria</taxon>
        <taxon>Pomacentridae</taxon>
        <taxon>Stegastes</taxon>
    </lineage>
</organism>
<reference evidence="2" key="1">
    <citation type="submission" date="2025-08" db="UniProtKB">
        <authorList>
            <consortium name="RefSeq"/>
        </authorList>
    </citation>
    <scope>IDENTIFICATION</scope>
</reference>
<sequence length="265" mass="31493">MSSVQNLRELINERLTAAAEEIFTEFEKTIVQYEEVIDRQRRLLDVIWKPQITLDTTGLPQQHVCEQEEVLADQQLHNQAKNSNLDQEDPESPQIKEEQEELCLSQDGEHLVLTQKTDMLVQCKSKCKELSREIFQVFEKTLIKYEKQINHQHRLLDIIRKPEIKLHTTSHSNMSVRRRRFSLRSSSVTRKGTHIWTRRTQSFHRLKRNRRTSVPVCSRRIQSLCRSKRNRRNSAPVWIRRTQSLCRSKRNRKNSASIRRESTLS</sequence>
<dbReference type="Proteomes" id="UP000694891">
    <property type="component" value="Unplaced"/>
</dbReference>
<gene>
    <name evidence="2" type="primary">LOC103364080</name>
</gene>
<protein>
    <submittedName>
        <fullName evidence="2">Uncharacterized protein LOC103364080 isoform X2</fullName>
    </submittedName>
</protein>
<dbReference type="RefSeq" id="XP_008289309.1">
    <property type="nucleotide sequence ID" value="XM_008291087.1"/>
</dbReference>